<protein>
    <submittedName>
        <fullName evidence="6">Putative acetyltransferase family protein</fullName>
    </submittedName>
</protein>
<dbReference type="Pfam" id="PF13607">
    <property type="entry name" value="Succ_CoA_lig"/>
    <property type="match status" value="1"/>
</dbReference>
<accession>T2G8G9</accession>
<dbReference type="InterPro" id="IPR036291">
    <property type="entry name" value="NAD(P)-bd_dom_sf"/>
</dbReference>
<evidence type="ECO:0000256" key="1">
    <source>
        <dbReference type="ARBA" id="ARBA00022598"/>
    </source>
</evidence>
<dbReference type="PROSITE" id="PS51186">
    <property type="entry name" value="GNAT"/>
    <property type="match status" value="1"/>
</dbReference>
<keyword evidence="3" id="KW-0067">ATP-binding</keyword>
<keyword evidence="6" id="KW-0808">Transferase</keyword>
<dbReference type="InterPro" id="IPR032875">
    <property type="entry name" value="Succ_CoA_lig_flav_dom"/>
</dbReference>
<dbReference type="Pfam" id="PF13549">
    <property type="entry name" value="ATP-grasp_5"/>
    <property type="match status" value="1"/>
</dbReference>
<dbReference type="GO" id="GO:0016874">
    <property type="term" value="F:ligase activity"/>
    <property type="evidence" value="ECO:0007669"/>
    <property type="project" value="UniProtKB-KW"/>
</dbReference>
<dbReference type="SUPFAM" id="SSF51735">
    <property type="entry name" value="NAD(P)-binding Rossmann-fold domains"/>
    <property type="match status" value="1"/>
</dbReference>
<keyword evidence="1" id="KW-0436">Ligase</keyword>
<organism evidence="6 7">
    <name type="scientific">Megalodesulfovibrio gigas (strain ATCC 19364 / DSM 1382 / NCIMB 9332 / VKM B-1759)</name>
    <name type="common">Desulfovibrio gigas</name>
    <dbReference type="NCBI Taxonomy" id="1121448"/>
    <lineage>
        <taxon>Bacteria</taxon>
        <taxon>Pseudomonadati</taxon>
        <taxon>Thermodesulfobacteriota</taxon>
        <taxon>Desulfovibrionia</taxon>
        <taxon>Desulfovibrionales</taxon>
        <taxon>Desulfovibrionaceae</taxon>
        <taxon>Megalodesulfovibrio</taxon>
    </lineage>
</organism>
<dbReference type="KEGG" id="dgg:DGI_0571"/>
<dbReference type="AlphaFoldDB" id="T2G8G9"/>
<dbReference type="InterPro" id="IPR000182">
    <property type="entry name" value="GNAT_dom"/>
</dbReference>
<keyword evidence="7" id="KW-1185">Reference proteome</keyword>
<dbReference type="Gene3D" id="3.30.470.20">
    <property type="entry name" value="ATP-grasp fold, B domain"/>
    <property type="match status" value="1"/>
</dbReference>
<sequence length="905" mass="99286">MNAACFKQLFNPTSVAVIGATDEPGHPGQILMKNLLSGTFLGPVMPVHPELASVAGEECYKTIDTLPLTPELACFCTPLAELPAHIAELSKRGVRAGVALSLGAFRYAGGASQEVKRAVVQACKEHEFCLLGPNCLGFINPSIGLNASLAHRHAKPGKVAFVSQSDSLFATVLDWASSKGIGFSHCITLGDRYQIHFGHLLDFLARDPNTRAILLYLETITHARAFMSAARATARNKPVLVVKSGRSTEGARAAAAHSGSFLGADDVYDAAFRRAGMLRVFDIDTLFDTVETLARTRPLRGERLAILTNGGSPGFMAADALLLGGGQLARLSAETSRHLTDALGCDWSSANPLVLRSDADADKYATALKLLLNAPEVDAVLVMRVPTSKIPGLEIAKAVAAVSRKTKRNVLTSWLGIDDALESREFFAEAGLATYDTPEKAIRGFLSMVQYRRNQELLMETPTSLPETYNPDTFHAREVVRTAIEAQGPLLTGPETMEVLKAYSIPVVDMRVDLPVDDDETVVRAAQDLGFPVALKLDSPDIMRKSHMGAVALDLDTPEAVRHAARTMRERIRAVLPEARLTSFAVQRMMRRAAAHELLVEVVNDPVFGPVIRFGQGGSRTDLAGDRQVALPPLNMHLARELVSRTKVHTLLKGSRDFPGADIDAICLTLCKISQLIIDIPEIFELEINPLFADSRGVFALDAHCSAARADHATGADLLSIRPYPRELEECTTLRDGRQVTLRPIRPEDEPAHYDFLEHVSADDKRFRFFSNIGELPRMEMTKLTQIDYDREMAFIAKGPDRLCAPGESCEIKTLGVVRAMTDPENRDAEFAILIRSDCKRLGLGRILMDKIIRYCRSRGTHRIIGQALFMNNAMAGLAERLGFQVWKDYDDEVYKFELEVNPEQ</sequence>
<dbReference type="eggNOG" id="COG0045">
    <property type="taxonomic scope" value="Bacteria"/>
</dbReference>
<gene>
    <name evidence="6" type="primary">acsA</name>
    <name evidence="6" type="ORF">DGI_0571</name>
</gene>
<dbReference type="Gene3D" id="3.40.630.30">
    <property type="match status" value="1"/>
</dbReference>
<dbReference type="InterPro" id="IPR003781">
    <property type="entry name" value="CoA-bd"/>
</dbReference>
<dbReference type="GO" id="GO:0005524">
    <property type="term" value="F:ATP binding"/>
    <property type="evidence" value="ECO:0007669"/>
    <property type="project" value="UniProtKB-KW"/>
</dbReference>
<dbReference type="InterPro" id="IPR016102">
    <property type="entry name" value="Succinyl-CoA_synth-like"/>
</dbReference>
<dbReference type="SUPFAM" id="SSF52210">
    <property type="entry name" value="Succinyl-CoA synthetase domains"/>
    <property type="match status" value="2"/>
</dbReference>
<dbReference type="Pfam" id="PF13380">
    <property type="entry name" value="CoA_binding_2"/>
    <property type="match status" value="1"/>
</dbReference>
<dbReference type="Gene3D" id="3.40.50.720">
    <property type="entry name" value="NAD(P)-binding Rossmann-like Domain"/>
    <property type="match status" value="1"/>
</dbReference>
<dbReference type="EMBL" id="CP006585">
    <property type="protein sequence ID" value="AGW12479.1"/>
    <property type="molecule type" value="Genomic_DNA"/>
</dbReference>
<dbReference type="SMART" id="SM00881">
    <property type="entry name" value="CoA_binding"/>
    <property type="match status" value="1"/>
</dbReference>
<dbReference type="PANTHER" id="PTHR43334:SF1">
    <property type="entry name" value="3-HYDROXYPROPIONATE--COA LIGASE [ADP-FORMING]"/>
    <property type="match status" value="1"/>
</dbReference>
<feature type="domain" description="N-acetyltransferase" evidence="5">
    <location>
        <begin position="740"/>
        <end position="900"/>
    </location>
</feature>
<evidence type="ECO:0000259" key="5">
    <source>
        <dbReference type="PROSITE" id="PS51186"/>
    </source>
</evidence>
<dbReference type="PATRIC" id="fig|1121448.10.peg.569"/>
<dbReference type="SUPFAM" id="SSF55729">
    <property type="entry name" value="Acyl-CoA N-acyltransferases (Nat)"/>
    <property type="match status" value="1"/>
</dbReference>
<evidence type="ECO:0000256" key="3">
    <source>
        <dbReference type="ARBA" id="ARBA00022840"/>
    </source>
</evidence>
<dbReference type="InterPro" id="IPR013815">
    <property type="entry name" value="ATP_grasp_subdomain_1"/>
</dbReference>
<dbReference type="GO" id="GO:0016747">
    <property type="term" value="F:acyltransferase activity, transferring groups other than amino-acyl groups"/>
    <property type="evidence" value="ECO:0007669"/>
    <property type="project" value="InterPro"/>
</dbReference>
<dbReference type="OrthoDB" id="9807426at2"/>
<dbReference type="FunFam" id="3.30.1490.20:FF:000020">
    <property type="entry name" value="Protein lysine acetyltransferase"/>
    <property type="match status" value="1"/>
</dbReference>
<dbReference type="Pfam" id="PF00583">
    <property type="entry name" value="Acetyltransf_1"/>
    <property type="match status" value="1"/>
</dbReference>
<keyword evidence="2" id="KW-0547">Nucleotide-binding</keyword>
<dbReference type="HOGENOM" id="CLU_007415_0_2_7"/>
<dbReference type="RefSeq" id="WP_021759130.1">
    <property type="nucleotide sequence ID" value="NC_022444.1"/>
</dbReference>
<dbReference type="PANTHER" id="PTHR43334">
    <property type="entry name" value="ACETATE--COA LIGASE [ADP-FORMING]"/>
    <property type="match status" value="1"/>
</dbReference>
<evidence type="ECO:0000256" key="2">
    <source>
        <dbReference type="ARBA" id="ARBA00022741"/>
    </source>
</evidence>
<reference evidence="7" key="2">
    <citation type="submission" date="2013-07" db="EMBL/GenBank/DDBJ databases">
        <authorList>
            <person name="Morais-Silva F.O."/>
            <person name="Rezende A.M."/>
            <person name="Pimentel C."/>
            <person name="Resende D.M."/>
            <person name="Santos C.I."/>
            <person name="Clemente C."/>
            <person name="de Oliveira L.M."/>
            <person name="da Silva S.M."/>
            <person name="Costa D.A."/>
            <person name="Varela-Raposo A."/>
            <person name="Horacio E.C.A."/>
            <person name="Matos M."/>
            <person name="Flores O."/>
            <person name="Ruiz J.C."/>
            <person name="Rodrigues-Pousada C."/>
        </authorList>
    </citation>
    <scope>NUCLEOTIDE SEQUENCE [LARGE SCALE GENOMIC DNA]</scope>
    <source>
        <strain evidence="7">ATCC 19364 / DSM 1382 / NCIMB 9332 / VKM B-1759</strain>
    </source>
</reference>
<evidence type="ECO:0000313" key="7">
    <source>
        <dbReference type="Proteomes" id="UP000016587"/>
    </source>
</evidence>
<evidence type="ECO:0000256" key="4">
    <source>
        <dbReference type="ARBA" id="ARBA00060888"/>
    </source>
</evidence>
<comment type="similarity">
    <text evidence="4">In the N-terminal section; belongs to the acetate CoA ligase alpha subunit family.</text>
</comment>
<reference evidence="6 7" key="1">
    <citation type="journal article" date="2013" name="J. Bacteriol.">
        <title>Roles of HynAB and Ech, the only two hydrogenases found in the model sulfate reducer Desulfovibrio gigas.</title>
        <authorList>
            <person name="Morais-Silva F.O."/>
            <person name="Santos C.I."/>
            <person name="Rodrigues R."/>
            <person name="Pereira I.A."/>
            <person name="Rodrigues-Pousada C."/>
        </authorList>
    </citation>
    <scope>NUCLEOTIDE SEQUENCE [LARGE SCALE GENOMIC DNA]</scope>
    <source>
        <strain evidence="7">ATCC 19364 / DSM 1382 / NCIMB 9332 / VKM B-1759</strain>
    </source>
</reference>
<dbReference type="STRING" id="1121448.DGI_0571"/>
<dbReference type="Proteomes" id="UP000016587">
    <property type="component" value="Chromosome"/>
</dbReference>
<dbReference type="eggNOG" id="COG1042">
    <property type="taxonomic scope" value="Bacteria"/>
</dbReference>
<dbReference type="InterPro" id="IPR051538">
    <property type="entry name" value="Acyl-CoA_Synth/Transferase"/>
</dbReference>
<dbReference type="SUPFAM" id="SSF56059">
    <property type="entry name" value="Glutathione synthetase ATP-binding domain-like"/>
    <property type="match status" value="1"/>
</dbReference>
<evidence type="ECO:0000313" key="6">
    <source>
        <dbReference type="EMBL" id="AGW12479.1"/>
    </source>
</evidence>
<dbReference type="InterPro" id="IPR016181">
    <property type="entry name" value="Acyl_CoA_acyltransferase"/>
</dbReference>
<name>T2G8G9_MEGG1</name>
<dbReference type="Gene3D" id="3.40.50.261">
    <property type="entry name" value="Succinyl-CoA synthetase domains"/>
    <property type="match status" value="2"/>
</dbReference>
<proteinExistence type="inferred from homology"/>
<dbReference type="Gene3D" id="3.30.1490.20">
    <property type="entry name" value="ATP-grasp fold, A domain"/>
    <property type="match status" value="1"/>
</dbReference>